<dbReference type="GO" id="GO:0004386">
    <property type="term" value="F:helicase activity"/>
    <property type="evidence" value="ECO:0007669"/>
    <property type="project" value="UniProtKB-KW"/>
</dbReference>
<dbReference type="CDD" id="cd18793">
    <property type="entry name" value="SF2_C_SNF"/>
    <property type="match status" value="1"/>
</dbReference>
<accession>A0AAP0E1V5</accession>
<dbReference type="PROSITE" id="PS51194">
    <property type="entry name" value="HELICASE_CTER"/>
    <property type="match status" value="1"/>
</dbReference>
<dbReference type="InterPro" id="IPR013083">
    <property type="entry name" value="Znf_RING/FYVE/PHD"/>
</dbReference>
<evidence type="ECO:0000313" key="26">
    <source>
        <dbReference type="EMBL" id="KAK9085165.1"/>
    </source>
</evidence>
<evidence type="ECO:0000256" key="3">
    <source>
        <dbReference type="ARBA" id="ARBA00009431"/>
    </source>
</evidence>
<dbReference type="Pfam" id="PF00450">
    <property type="entry name" value="Peptidase_S10"/>
    <property type="match status" value="2"/>
</dbReference>
<dbReference type="InterPro" id="IPR001563">
    <property type="entry name" value="Peptidase_S10"/>
</dbReference>
<feature type="region of interest" description="Disordered" evidence="22">
    <location>
        <begin position="1"/>
        <end position="24"/>
    </location>
</feature>
<evidence type="ECO:0000259" key="25">
    <source>
        <dbReference type="PROSITE" id="PS51194"/>
    </source>
</evidence>
<dbReference type="PROSITE" id="PS00518">
    <property type="entry name" value="ZF_RING_1"/>
    <property type="match status" value="1"/>
</dbReference>
<dbReference type="FunFam" id="3.40.50.11320:FF:000001">
    <property type="entry name" value="Carboxypeptidase"/>
    <property type="match status" value="1"/>
</dbReference>
<evidence type="ECO:0008006" key="28">
    <source>
        <dbReference type="Google" id="ProtNLM"/>
    </source>
</evidence>
<dbReference type="Gene3D" id="3.40.50.1820">
    <property type="entry name" value="alpha/beta hydrolase"/>
    <property type="match status" value="2"/>
</dbReference>
<dbReference type="FunFam" id="3.40.50.10810:FF:000068">
    <property type="entry name" value="SNF2 domain-containing protein / helicase domain-containing protein / zinc finger protein-like protein"/>
    <property type="match status" value="1"/>
</dbReference>
<evidence type="ECO:0000256" key="17">
    <source>
        <dbReference type="ARBA" id="ARBA00023157"/>
    </source>
</evidence>
<comment type="similarity">
    <text evidence="2">Belongs to the SNF2/RAD54 helicase family. RAD16 subfamily.</text>
</comment>
<evidence type="ECO:0000256" key="19">
    <source>
        <dbReference type="ARBA" id="ARBA00023180"/>
    </source>
</evidence>
<dbReference type="GO" id="GO:0080188">
    <property type="term" value="P:gene silencing by siRNA-directed DNA methylation"/>
    <property type="evidence" value="ECO:0007669"/>
    <property type="project" value="UniProtKB-ARBA"/>
</dbReference>
<dbReference type="Gene3D" id="3.40.50.11320">
    <property type="match status" value="1"/>
</dbReference>
<gene>
    <name evidence="26" type="ORF">Sjap_025576</name>
</gene>
<dbReference type="InterPro" id="IPR001650">
    <property type="entry name" value="Helicase_C-like"/>
</dbReference>
<keyword evidence="6" id="KW-0479">Metal-binding</keyword>
<dbReference type="Pfam" id="PF00176">
    <property type="entry name" value="SNF2-rel_dom"/>
    <property type="match status" value="1"/>
</dbReference>
<feature type="domain" description="Helicase C-terminal" evidence="25">
    <location>
        <begin position="1221"/>
        <end position="1380"/>
    </location>
</feature>
<dbReference type="PROSITE" id="PS00131">
    <property type="entry name" value="CARBOXYPEPT_SER_SER"/>
    <property type="match status" value="1"/>
</dbReference>
<dbReference type="SUPFAM" id="SSF52540">
    <property type="entry name" value="P-loop containing nucleoside triphosphate hydrolases"/>
    <property type="match status" value="2"/>
</dbReference>
<dbReference type="InterPro" id="IPR049730">
    <property type="entry name" value="SNF2/RAD54-like_C"/>
</dbReference>
<dbReference type="GO" id="GO:0004185">
    <property type="term" value="F:serine-type carboxypeptidase activity"/>
    <property type="evidence" value="ECO:0007669"/>
    <property type="project" value="InterPro"/>
</dbReference>
<reference evidence="26 27" key="1">
    <citation type="submission" date="2024-01" db="EMBL/GenBank/DDBJ databases">
        <title>Genome assemblies of Stephania.</title>
        <authorList>
            <person name="Yang L."/>
        </authorList>
    </citation>
    <scope>NUCLEOTIDE SEQUENCE [LARGE SCALE GENOMIC DNA]</scope>
    <source>
        <strain evidence="26">QJT</strain>
        <tissue evidence="26">Leaf</tissue>
    </source>
</reference>
<feature type="compositionally biased region" description="Polar residues" evidence="22">
    <location>
        <begin position="705"/>
        <end position="733"/>
    </location>
</feature>
<evidence type="ECO:0000256" key="20">
    <source>
        <dbReference type="ARBA" id="ARBA00023242"/>
    </source>
</evidence>
<dbReference type="SUPFAM" id="SSF53474">
    <property type="entry name" value="alpha/beta-Hydrolases"/>
    <property type="match status" value="1"/>
</dbReference>
<dbReference type="InterPro" id="IPR014001">
    <property type="entry name" value="Helicase_ATP-bd"/>
</dbReference>
<sequence length="1839" mass="204831">MLKAEENSDFWSSDRGGNDESSENYWMDEESILAILSEDLDPSGTNFENSQEHLFYDSLPVASPNVNVNNGISSQSLHAAVYRPSMWHHSDYKKPSDPRERMDPRRSLDFTENFNMAEHEKLGITSLTESLHHSSASLAEWSTPYVKNDTTVEGSRNAQLHSNADIKTMEYYVPEYNIPLEYVGGNGNHASSCADLADSIELKIENQCEFMNDGGVPQPKSASSNLIITNSANYNATSRSVLGEMETCGTFRHLLRDELPSISAKMESQDVNQSELLSEHEVSGTLYESSNFFSVAPNYHHSGLMADGEHFYEPTRQFLPHTYDFPATVGKKESTSDITNEVGEASGGVSVQTIMDSVSTDSCQDTSIKWEDRSPCSANSFDTEFKPSFNVSSQSLVGIPSLVSSKGEIFCIEDGRQKQMLPSWTRGLFSSSTNAIDVNVTAISSPVSKMSASGADHASSDLMHGRQVPSNIKPNSCFKREEDKLTLYGSATAQAVKLSGEVWSDGSVYSSRVDFDADADADSDGDVCILEDISGPRRSPPVGRQNKLFSVVAHGKSVVTSQYSPIGDSHHQTGSGDIRTRINSESLTYRAALQGLSQSQSKAEATPPDGLLAVPLLRHQIPEYANISIFQQRIALSWMMQKETTGYHCSGGILADDQGLGKTISTIALILKERPPSKMSPVGVKSHELEALNLDDDDDSGVRQLDSSMQDGDSSHIQADGNSSQSEKATSTKGRPAAGTLVVCPTSVLRQWAEELHNKVTREANLSVLVYHGGNRTKDPLELAKYDVVLTTYSIVSMEVPKQPLVDKDDDDKVKEEGGNLQSVLFPSSKKRKDAPGSDKRSGKNRKGTDGALLEAISRPLARVGWFRVVLDEAQSIKNYRTQVARACWGLRAKRRWCLSGTPIQNAVDDLYSYFRFLRYDPYAAYKSFCSMIKVPINRDPTKGYKKLQVVLKTIMLRRTKDSFIDGQPIITLPPKSIELRKIDFSMEERDFYSKLEADSRAQFKVYAAAGTVKQNYVNILLMLLRLRQACGHPLLVRGYDSNSIWRSSVDLVKKLPKEKQIDLLSCLEASLTICGICNDAPEDPVVTICGHVYCNQCVSEHLTGDERLCPAAQCKVHLSITSVFSKETLKSSLFDQPDHNCFADNSSSQVVEAIEPFSEGLANSSKISAALEILQSISVQRRCASDVSISKSCDKDQCDYQTVGSFKDKPSGKYEDTGRPSDSRGNKITGKAIVFSQWTRMLDLLEGRLKDSSIQYRRLDGTMSVLARDKAIKDFNTLPEVSVMIMSLKAASLGLNMVAACHVLLLDLWWNPTTEDQAIDRAHRIGQTRPVTVVRLTVKDTVEDRILALQQKKREMVASAFGEDEAGGRQTRLTVEDLNYLFMKIGRLHRQADYVNSHIMEMGNFVFALALVTMIYAFGVNSRSVKIINFDGYGDHLVTQLPGQPDVGFKHYAGYVTVDEKSGRALFYWFYEASSRPDEKPLVLWLNGEANILFLESPVGVGFSYSNTSTDYDKLGDTFTAYDAYTFLQNWFNKFPTYRNRTFYIAGESYGGKYVPELAELIHDKNKDPSQYINLKGFLVGNPETSDKDDLRGWVDYAWSHAIVSDETHEVISRYCDFYGTDTWSNENCSNAVDEISNQYNHIDIYSIYTPVCLSNYTSNGTSFTKRTMQVFFKPLLKMMPRVLGGYDPCLDDYARTFYNRGDVQKALHVSDGHHLRSWSICNDTIFDRWTESLPSVLPIYKKLIDTNLRIWVYSGDTDGRVPVLSTRYSIAALALPITEPWRPWYHQKQVGGWVQQYKGLTFATFRGAGHAVPCFKPSESLALFSSFLSGAVLPSQP</sequence>
<dbReference type="Pfam" id="PF00271">
    <property type="entry name" value="Helicase_C"/>
    <property type="match status" value="1"/>
</dbReference>
<name>A0AAP0E1V5_9MAGN</name>
<evidence type="ECO:0000256" key="9">
    <source>
        <dbReference type="ARBA" id="ARBA00022771"/>
    </source>
</evidence>
<keyword evidence="8" id="KW-0547">Nucleotide-binding</keyword>
<evidence type="ECO:0000256" key="14">
    <source>
        <dbReference type="ARBA" id="ARBA00022853"/>
    </source>
</evidence>
<evidence type="ECO:0000313" key="27">
    <source>
        <dbReference type="Proteomes" id="UP001417504"/>
    </source>
</evidence>
<keyword evidence="5" id="KW-0645">Protease</keyword>
<evidence type="ECO:0000256" key="15">
    <source>
        <dbReference type="ARBA" id="ARBA00023015"/>
    </source>
</evidence>
<keyword evidence="17" id="KW-1015">Disulfide bond</keyword>
<evidence type="ECO:0000256" key="16">
    <source>
        <dbReference type="ARBA" id="ARBA00023125"/>
    </source>
</evidence>
<dbReference type="FunFam" id="3.40.50.10810:FF:000071">
    <property type="entry name" value="SNF2 domain-containing protein / helicase domain-containing protein / zinc finger protein-like protein"/>
    <property type="match status" value="1"/>
</dbReference>
<evidence type="ECO:0000256" key="6">
    <source>
        <dbReference type="ARBA" id="ARBA00022723"/>
    </source>
</evidence>
<feature type="domain" description="RING-type" evidence="23">
    <location>
        <begin position="1075"/>
        <end position="1114"/>
    </location>
</feature>
<dbReference type="InterPro" id="IPR018957">
    <property type="entry name" value="Znf_C3HC4_RING-type"/>
</dbReference>
<dbReference type="GO" id="GO:0005524">
    <property type="term" value="F:ATP binding"/>
    <property type="evidence" value="ECO:0007669"/>
    <property type="project" value="UniProtKB-KW"/>
</dbReference>
<dbReference type="Pfam" id="PF00097">
    <property type="entry name" value="zf-C3HC4"/>
    <property type="match status" value="1"/>
</dbReference>
<dbReference type="SMART" id="SM00487">
    <property type="entry name" value="DEXDc"/>
    <property type="match status" value="1"/>
</dbReference>
<evidence type="ECO:0000256" key="7">
    <source>
        <dbReference type="ARBA" id="ARBA00022729"/>
    </source>
</evidence>
<keyword evidence="9 21" id="KW-0863">Zinc-finger</keyword>
<proteinExistence type="inferred from homology"/>
<feature type="domain" description="Helicase ATP-binding" evidence="24">
    <location>
        <begin position="739"/>
        <end position="921"/>
    </location>
</feature>
<keyword evidence="4" id="KW-0121">Carboxypeptidase</keyword>
<keyword evidence="14" id="KW-0156">Chromatin regulator</keyword>
<keyword evidence="15" id="KW-0805">Transcription regulation</keyword>
<dbReference type="InterPro" id="IPR017907">
    <property type="entry name" value="Znf_RING_CS"/>
</dbReference>
<dbReference type="GO" id="GO:0008094">
    <property type="term" value="F:ATP-dependent activity, acting on DNA"/>
    <property type="evidence" value="ECO:0007669"/>
    <property type="project" value="TreeGrafter"/>
</dbReference>
<dbReference type="InterPro" id="IPR000330">
    <property type="entry name" value="SNF2_N"/>
</dbReference>
<dbReference type="InterPro" id="IPR029058">
    <property type="entry name" value="AB_hydrolase_fold"/>
</dbReference>
<feature type="region of interest" description="Disordered" evidence="22">
    <location>
        <begin position="454"/>
        <end position="475"/>
    </location>
</feature>
<keyword evidence="18" id="KW-0804">Transcription</keyword>
<dbReference type="Gene3D" id="3.30.40.10">
    <property type="entry name" value="Zinc/RING finger domain, C3HC4 (zinc finger)"/>
    <property type="match status" value="1"/>
</dbReference>
<dbReference type="FunFam" id="3.40.50.1820:FF:000409">
    <property type="entry name" value="Carboxypeptidase"/>
    <property type="match status" value="1"/>
</dbReference>
<evidence type="ECO:0000259" key="24">
    <source>
        <dbReference type="PROSITE" id="PS51192"/>
    </source>
</evidence>
<dbReference type="Gene3D" id="3.40.50.10810">
    <property type="entry name" value="Tandem AAA-ATPase domain"/>
    <property type="match status" value="3"/>
</dbReference>
<feature type="region of interest" description="Disordered" evidence="22">
    <location>
        <begin position="804"/>
        <end position="849"/>
    </location>
</feature>
<evidence type="ECO:0000256" key="21">
    <source>
        <dbReference type="PROSITE-ProRule" id="PRU00175"/>
    </source>
</evidence>
<dbReference type="InterPro" id="IPR027417">
    <property type="entry name" value="P-loop_NTPase"/>
</dbReference>
<dbReference type="PANTHER" id="PTHR45626:SF16">
    <property type="entry name" value="ATP-DEPENDENT HELICASE ULS1"/>
    <property type="match status" value="1"/>
</dbReference>
<evidence type="ECO:0000256" key="1">
    <source>
        <dbReference type="ARBA" id="ARBA00004123"/>
    </source>
</evidence>
<evidence type="ECO:0000256" key="18">
    <source>
        <dbReference type="ARBA" id="ARBA00023163"/>
    </source>
</evidence>
<dbReference type="PRINTS" id="PR00724">
    <property type="entry name" value="CRBOXYPTASEC"/>
</dbReference>
<organism evidence="26 27">
    <name type="scientific">Stephania japonica</name>
    <dbReference type="NCBI Taxonomy" id="461633"/>
    <lineage>
        <taxon>Eukaryota</taxon>
        <taxon>Viridiplantae</taxon>
        <taxon>Streptophyta</taxon>
        <taxon>Embryophyta</taxon>
        <taxon>Tracheophyta</taxon>
        <taxon>Spermatophyta</taxon>
        <taxon>Magnoliopsida</taxon>
        <taxon>Ranunculales</taxon>
        <taxon>Menispermaceae</taxon>
        <taxon>Menispermoideae</taxon>
        <taxon>Cissampelideae</taxon>
        <taxon>Stephania</taxon>
    </lineage>
</organism>
<evidence type="ECO:0000259" key="23">
    <source>
        <dbReference type="PROSITE" id="PS50089"/>
    </source>
</evidence>
<evidence type="ECO:0000256" key="2">
    <source>
        <dbReference type="ARBA" id="ARBA00008438"/>
    </source>
</evidence>
<dbReference type="PROSITE" id="PS51192">
    <property type="entry name" value="HELICASE_ATP_BIND_1"/>
    <property type="match status" value="1"/>
</dbReference>
<evidence type="ECO:0000256" key="5">
    <source>
        <dbReference type="ARBA" id="ARBA00022670"/>
    </source>
</evidence>
<dbReference type="GO" id="GO:0003677">
    <property type="term" value="F:DNA binding"/>
    <property type="evidence" value="ECO:0007669"/>
    <property type="project" value="UniProtKB-KW"/>
</dbReference>
<dbReference type="GO" id="GO:0005634">
    <property type="term" value="C:nucleus"/>
    <property type="evidence" value="ECO:0007669"/>
    <property type="project" value="UniProtKB-SubCell"/>
</dbReference>
<dbReference type="GO" id="GO:0006508">
    <property type="term" value="P:proteolysis"/>
    <property type="evidence" value="ECO:0007669"/>
    <property type="project" value="UniProtKB-KW"/>
</dbReference>
<keyword evidence="10" id="KW-0378">Hydrolase</keyword>
<keyword evidence="16" id="KW-0238">DNA-binding</keyword>
<dbReference type="InterPro" id="IPR050628">
    <property type="entry name" value="SNF2_RAD54_helicase_TF"/>
</dbReference>
<dbReference type="SMART" id="SM00184">
    <property type="entry name" value="RING"/>
    <property type="match status" value="1"/>
</dbReference>
<evidence type="ECO:0000256" key="13">
    <source>
        <dbReference type="ARBA" id="ARBA00022840"/>
    </source>
</evidence>
<keyword evidence="27" id="KW-1185">Reference proteome</keyword>
<protein>
    <recommendedName>
        <fullName evidence="28">Carboxypeptidase</fullName>
    </recommendedName>
</protein>
<dbReference type="PANTHER" id="PTHR45626">
    <property type="entry name" value="TRANSCRIPTION TERMINATION FACTOR 2-RELATED"/>
    <property type="match status" value="1"/>
</dbReference>
<keyword evidence="19" id="KW-0325">Glycoprotein</keyword>
<dbReference type="Gene3D" id="3.40.50.300">
    <property type="entry name" value="P-loop containing nucleotide triphosphate hydrolases"/>
    <property type="match status" value="1"/>
</dbReference>
<dbReference type="GO" id="GO:0006281">
    <property type="term" value="P:DNA repair"/>
    <property type="evidence" value="ECO:0007669"/>
    <property type="project" value="TreeGrafter"/>
</dbReference>
<dbReference type="EMBL" id="JBBNAE010000011">
    <property type="protein sequence ID" value="KAK9085165.1"/>
    <property type="molecule type" value="Genomic_DNA"/>
</dbReference>
<evidence type="ECO:0000256" key="12">
    <source>
        <dbReference type="ARBA" id="ARBA00022833"/>
    </source>
</evidence>
<evidence type="ECO:0000256" key="8">
    <source>
        <dbReference type="ARBA" id="ARBA00022741"/>
    </source>
</evidence>
<dbReference type="PROSITE" id="PS50089">
    <property type="entry name" value="ZF_RING_2"/>
    <property type="match status" value="1"/>
</dbReference>
<evidence type="ECO:0000256" key="4">
    <source>
        <dbReference type="ARBA" id="ARBA00022645"/>
    </source>
</evidence>
<dbReference type="SUPFAM" id="SSF57850">
    <property type="entry name" value="RING/U-box"/>
    <property type="match status" value="1"/>
</dbReference>
<evidence type="ECO:0000256" key="11">
    <source>
        <dbReference type="ARBA" id="ARBA00022806"/>
    </source>
</evidence>
<dbReference type="Gene3D" id="6.10.250.940">
    <property type="match status" value="1"/>
</dbReference>
<dbReference type="Proteomes" id="UP001417504">
    <property type="component" value="Unassembled WGS sequence"/>
</dbReference>
<comment type="caution">
    <text evidence="26">The sequence shown here is derived from an EMBL/GenBank/DDBJ whole genome shotgun (WGS) entry which is preliminary data.</text>
</comment>
<evidence type="ECO:0000256" key="10">
    <source>
        <dbReference type="ARBA" id="ARBA00022801"/>
    </source>
</evidence>
<feature type="region of interest" description="Disordered" evidence="22">
    <location>
        <begin position="692"/>
        <end position="737"/>
    </location>
</feature>
<keyword evidence="7" id="KW-0732">Signal</keyword>
<comment type="similarity">
    <text evidence="3">Belongs to the peptidase S10 family.</text>
</comment>
<dbReference type="InterPro" id="IPR001841">
    <property type="entry name" value="Znf_RING"/>
</dbReference>
<keyword evidence="12" id="KW-0862">Zinc</keyword>
<feature type="compositionally biased region" description="Basic and acidic residues" evidence="22">
    <location>
        <begin position="805"/>
        <end position="818"/>
    </location>
</feature>
<keyword evidence="13" id="KW-0067">ATP-binding</keyword>
<dbReference type="CDD" id="cd18008">
    <property type="entry name" value="DEXDc_SHPRH-like"/>
    <property type="match status" value="1"/>
</dbReference>
<dbReference type="InterPro" id="IPR038718">
    <property type="entry name" value="SNF2-like_sf"/>
</dbReference>
<evidence type="ECO:0000256" key="22">
    <source>
        <dbReference type="SAM" id="MobiDB-lite"/>
    </source>
</evidence>
<keyword evidence="11" id="KW-0347">Helicase</keyword>
<dbReference type="SMART" id="SM00490">
    <property type="entry name" value="HELICc"/>
    <property type="match status" value="1"/>
</dbReference>
<dbReference type="InterPro" id="IPR018202">
    <property type="entry name" value="Ser_caboxypep_ser_AS"/>
</dbReference>
<comment type="subcellular location">
    <subcellularLocation>
        <location evidence="1">Nucleus</location>
    </subcellularLocation>
</comment>
<dbReference type="GO" id="GO:0008270">
    <property type="term" value="F:zinc ion binding"/>
    <property type="evidence" value="ECO:0007669"/>
    <property type="project" value="UniProtKB-KW"/>
</dbReference>
<keyword evidence="20" id="KW-0539">Nucleus</keyword>